<dbReference type="Proteomes" id="UP000199236">
    <property type="component" value="Unassembled WGS sequence"/>
</dbReference>
<dbReference type="RefSeq" id="WP_090072644.1">
    <property type="nucleotide sequence ID" value="NZ_FOVR01000005.1"/>
</dbReference>
<sequence length="201" mass="22682">MQKKSTIDAASNGNNQTLSTWKDILEASGIINFDPKTDPWEILQMKIAKAGEVSGAPTSQLRDPYFESELACFFRAWELSAMRTLHSAISIILDHHANGGVIATAKGEVLDIERMETFDKPCVYNIHGNVVLFGEDCPLSNLENSFTKCARRAMNRFFEKASQPSIHCIENRRLSMIFWLDIARKIVLERCKTAFDEIVLP</sequence>
<evidence type="ECO:0000313" key="1">
    <source>
        <dbReference type="EMBL" id="SFO40745.1"/>
    </source>
</evidence>
<name>A0A1I5GXM5_9HYPH</name>
<organism evidence="1 2">
    <name type="scientific">Cohaesibacter marisflavi</name>
    <dbReference type="NCBI Taxonomy" id="655353"/>
    <lineage>
        <taxon>Bacteria</taxon>
        <taxon>Pseudomonadati</taxon>
        <taxon>Pseudomonadota</taxon>
        <taxon>Alphaproteobacteria</taxon>
        <taxon>Hyphomicrobiales</taxon>
        <taxon>Cohaesibacteraceae</taxon>
    </lineage>
</organism>
<accession>A0A1I5GXM5</accession>
<proteinExistence type="predicted"/>
<gene>
    <name evidence="1" type="ORF">SAMN04488056_105246</name>
</gene>
<evidence type="ECO:0000313" key="2">
    <source>
        <dbReference type="Proteomes" id="UP000199236"/>
    </source>
</evidence>
<keyword evidence="2" id="KW-1185">Reference proteome</keyword>
<dbReference type="EMBL" id="FOVR01000005">
    <property type="protein sequence ID" value="SFO40745.1"/>
    <property type="molecule type" value="Genomic_DNA"/>
</dbReference>
<protein>
    <submittedName>
        <fullName evidence="1">Uncharacterized protein</fullName>
    </submittedName>
</protein>
<reference evidence="1 2" key="1">
    <citation type="submission" date="2016-10" db="EMBL/GenBank/DDBJ databases">
        <authorList>
            <person name="de Groot N.N."/>
        </authorList>
    </citation>
    <scope>NUCLEOTIDE SEQUENCE [LARGE SCALE GENOMIC DNA]</scope>
    <source>
        <strain evidence="1 2">CGMCC 1.9157</strain>
    </source>
</reference>
<dbReference type="AlphaFoldDB" id="A0A1I5GXM5"/>